<dbReference type="Pfam" id="PF00583">
    <property type="entry name" value="Acetyltransf_1"/>
    <property type="match status" value="1"/>
</dbReference>
<evidence type="ECO:0000256" key="2">
    <source>
        <dbReference type="ARBA" id="ARBA00023315"/>
    </source>
</evidence>
<dbReference type="InterPro" id="IPR050680">
    <property type="entry name" value="YpeA/RimI_acetyltransf"/>
</dbReference>
<dbReference type="PANTHER" id="PTHR43420">
    <property type="entry name" value="ACETYLTRANSFERASE"/>
    <property type="match status" value="1"/>
</dbReference>
<gene>
    <name evidence="4" type="ORF">UT28_C0001G0269</name>
</gene>
<evidence type="ECO:0000313" key="5">
    <source>
        <dbReference type="Proteomes" id="UP000035648"/>
    </source>
</evidence>
<protein>
    <recommendedName>
        <fullName evidence="3">N-acetyltransferase domain-containing protein</fullName>
    </recommendedName>
</protein>
<dbReference type="CDD" id="cd04301">
    <property type="entry name" value="NAT_SF"/>
    <property type="match status" value="1"/>
</dbReference>
<dbReference type="InterPro" id="IPR000182">
    <property type="entry name" value="GNAT_dom"/>
</dbReference>
<keyword evidence="2" id="KW-0012">Acyltransferase</keyword>
<name>A0A0G4B3C7_9BACT</name>
<dbReference type="SUPFAM" id="SSF55729">
    <property type="entry name" value="Acyl-CoA N-acyltransferases (Nat)"/>
    <property type="match status" value="1"/>
</dbReference>
<dbReference type="EMBL" id="CP011213">
    <property type="protein sequence ID" value="AKM82080.1"/>
    <property type="molecule type" value="Genomic_DNA"/>
</dbReference>
<dbReference type="AlphaFoldDB" id="A0A0G4B3C7"/>
<dbReference type="PROSITE" id="PS51186">
    <property type="entry name" value="GNAT"/>
    <property type="match status" value="1"/>
</dbReference>
<keyword evidence="1" id="KW-0808">Transferase</keyword>
<evidence type="ECO:0000256" key="1">
    <source>
        <dbReference type="ARBA" id="ARBA00022679"/>
    </source>
</evidence>
<sequence length="158" mass="18363">MTEDEKEIAEQIASLINPEASRSNMLPRKAEEIHMAIQKGRGFVIAENGMVICFVAIYEWPRYLEIGSVVTREEYRRRGYASRLINEAVTAAKLMGDKPIIALTNPRSTRLFEALGFRHKPRKDEVQNGFWEPCKQTCIDYGRWPKCHCTFMQFFRSE</sequence>
<reference evidence="4 5" key="1">
    <citation type="journal article" date="2015" name="Nature">
        <title>rRNA introns, odd ribosomes, and small enigmatic genomes across a large radiation of phyla.</title>
        <authorList>
            <person name="Brown C.T."/>
            <person name="Hug L.A."/>
            <person name="Thomas B.C."/>
            <person name="Sharon I."/>
            <person name="Castelle C.J."/>
            <person name="Singh A."/>
            <person name="Wilkins M.J."/>
            <person name="Williams K.H."/>
            <person name="Banfield J.F."/>
        </authorList>
    </citation>
    <scope>NUCLEOTIDE SEQUENCE [LARGE SCALE GENOMIC DNA]</scope>
</reference>
<dbReference type="Proteomes" id="UP000035648">
    <property type="component" value="Chromosome"/>
</dbReference>
<proteinExistence type="predicted"/>
<dbReference type="KEGG" id="bbgw:UT28_C0001G0269"/>
<dbReference type="Gene3D" id="3.40.630.30">
    <property type="match status" value="1"/>
</dbReference>
<dbReference type="GO" id="GO:0016747">
    <property type="term" value="F:acyltransferase activity, transferring groups other than amino-acyl groups"/>
    <property type="evidence" value="ECO:0007669"/>
    <property type="project" value="InterPro"/>
</dbReference>
<feature type="domain" description="N-acetyltransferase" evidence="3">
    <location>
        <begin position="1"/>
        <end position="137"/>
    </location>
</feature>
<accession>A0A0G4B3C7</accession>
<evidence type="ECO:0000313" key="4">
    <source>
        <dbReference type="EMBL" id="AKM82080.1"/>
    </source>
</evidence>
<dbReference type="InterPro" id="IPR016181">
    <property type="entry name" value="Acyl_CoA_acyltransferase"/>
</dbReference>
<organism evidence="4 5">
    <name type="scientific">Berkelbacteria bacterium GW2011_GWE1_39_12</name>
    <dbReference type="NCBI Taxonomy" id="1618337"/>
    <lineage>
        <taxon>Bacteria</taxon>
        <taxon>Candidatus Berkelbacteria</taxon>
    </lineage>
</organism>
<dbReference type="STRING" id="1618337.UT28_C0001G0269"/>
<evidence type="ECO:0000259" key="3">
    <source>
        <dbReference type="PROSITE" id="PS51186"/>
    </source>
</evidence>